<evidence type="ECO:0000313" key="4">
    <source>
        <dbReference type="Proteomes" id="UP000799778"/>
    </source>
</evidence>
<dbReference type="Proteomes" id="UP000799778">
    <property type="component" value="Unassembled WGS sequence"/>
</dbReference>
<keyword evidence="2" id="KW-0812">Transmembrane</keyword>
<keyword evidence="4" id="KW-1185">Reference proteome</keyword>
<dbReference type="AlphaFoldDB" id="A0A6A5XDL6"/>
<feature type="compositionally biased region" description="Polar residues" evidence="1">
    <location>
        <begin position="1"/>
        <end position="12"/>
    </location>
</feature>
<evidence type="ECO:0000256" key="1">
    <source>
        <dbReference type="SAM" id="MobiDB-lite"/>
    </source>
</evidence>
<gene>
    <name evidence="3" type="ORF">BU24DRAFT_47752</name>
</gene>
<evidence type="ECO:0000256" key="2">
    <source>
        <dbReference type="SAM" id="Phobius"/>
    </source>
</evidence>
<dbReference type="EMBL" id="ML978075">
    <property type="protein sequence ID" value="KAF2010864.1"/>
    <property type="molecule type" value="Genomic_DNA"/>
</dbReference>
<keyword evidence="2" id="KW-1133">Transmembrane helix</keyword>
<proteinExistence type="predicted"/>
<organism evidence="3 4">
    <name type="scientific">Aaosphaeria arxii CBS 175.79</name>
    <dbReference type="NCBI Taxonomy" id="1450172"/>
    <lineage>
        <taxon>Eukaryota</taxon>
        <taxon>Fungi</taxon>
        <taxon>Dikarya</taxon>
        <taxon>Ascomycota</taxon>
        <taxon>Pezizomycotina</taxon>
        <taxon>Dothideomycetes</taxon>
        <taxon>Pleosporomycetidae</taxon>
        <taxon>Pleosporales</taxon>
        <taxon>Pleosporales incertae sedis</taxon>
        <taxon>Aaosphaeria</taxon>
    </lineage>
</organism>
<keyword evidence="2" id="KW-0472">Membrane</keyword>
<protein>
    <submittedName>
        <fullName evidence="3">Uncharacterized protein</fullName>
    </submittedName>
</protein>
<accession>A0A6A5XDL6</accession>
<evidence type="ECO:0000313" key="3">
    <source>
        <dbReference type="EMBL" id="KAF2010864.1"/>
    </source>
</evidence>
<dbReference type="RefSeq" id="XP_033379203.1">
    <property type="nucleotide sequence ID" value="XM_033532993.1"/>
</dbReference>
<dbReference type="GeneID" id="54290390"/>
<feature type="region of interest" description="Disordered" evidence="1">
    <location>
        <begin position="1"/>
        <end position="55"/>
    </location>
</feature>
<dbReference type="OrthoDB" id="3687473at2759"/>
<feature type="compositionally biased region" description="Pro residues" evidence="1">
    <location>
        <begin position="19"/>
        <end position="30"/>
    </location>
</feature>
<sequence>MSPASSHTVTNDIRTKPLPSIPSSPPPPIDAPYRDDPAPEAAHSQAALPHMYQQYPPPLSPSGSVVYFEPYSDDPNRSRNDEDVPLAHLYPYPTEAPPAYHIIVPQAYRNTLIANIPSFRGDSLDVEEEAGIDPEEFDDVRLTVEAIVAAATVVIVLFLVSGIMIWWIFSFGL</sequence>
<name>A0A6A5XDL6_9PLEO</name>
<feature type="transmembrane region" description="Helical" evidence="2">
    <location>
        <begin position="146"/>
        <end position="169"/>
    </location>
</feature>
<reference evidence="3" key="1">
    <citation type="journal article" date="2020" name="Stud. Mycol.">
        <title>101 Dothideomycetes genomes: a test case for predicting lifestyles and emergence of pathogens.</title>
        <authorList>
            <person name="Haridas S."/>
            <person name="Albert R."/>
            <person name="Binder M."/>
            <person name="Bloem J."/>
            <person name="Labutti K."/>
            <person name="Salamov A."/>
            <person name="Andreopoulos B."/>
            <person name="Baker S."/>
            <person name="Barry K."/>
            <person name="Bills G."/>
            <person name="Bluhm B."/>
            <person name="Cannon C."/>
            <person name="Castanera R."/>
            <person name="Culley D."/>
            <person name="Daum C."/>
            <person name="Ezra D."/>
            <person name="Gonzalez J."/>
            <person name="Henrissat B."/>
            <person name="Kuo A."/>
            <person name="Liang C."/>
            <person name="Lipzen A."/>
            <person name="Lutzoni F."/>
            <person name="Magnuson J."/>
            <person name="Mondo S."/>
            <person name="Nolan M."/>
            <person name="Ohm R."/>
            <person name="Pangilinan J."/>
            <person name="Park H.-J."/>
            <person name="Ramirez L."/>
            <person name="Alfaro M."/>
            <person name="Sun H."/>
            <person name="Tritt A."/>
            <person name="Yoshinaga Y."/>
            <person name="Zwiers L.-H."/>
            <person name="Turgeon B."/>
            <person name="Goodwin S."/>
            <person name="Spatafora J."/>
            <person name="Crous P."/>
            <person name="Grigoriev I."/>
        </authorList>
    </citation>
    <scope>NUCLEOTIDE SEQUENCE</scope>
    <source>
        <strain evidence="3">CBS 175.79</strain>
    </source>
</reference>